<dbReference type="InterPro" id="IPR037635">
    <property type="entry name" value="VTS1_SAM"/>
</dbReference>
<evidence type="ECO:0000256" key="8">
    <source>
        <dbReference type="ARBA" id="ARBA00022927"/>
    </source>
</evidence>
<feature type="region of interest" description="Disordered" evidence="12">
    <location>
        <begin position="446"/>
        <end position="486"/>
    </location>
</feature>
<dbReference type="PANTHER" id="PTHR12515:SF5">
    <property type="entry name" value="PROTEIN SMAUG"/>
    <property type="match status" value="1"/>
</dbReference>
<dbReference type="eggNOG" id="KOG3791">
    <property type="taxonomic scope" value="Eukaryota"/>
</dbReference>
<evidence type="ECO:0000256" key="10">
    <source>
        <dbReference type="ARBA" id="ARBA00024136"/>
    </source>
</evidence>
<keyword evidence="7" id="KW-0694">RNA-binding</keyword>
<dbReference type="GO" id="GO:0000932">
    <property type="term" value="C:P-body"/>
    <property type="evidence" value="ECO:0007669"/>
    <property type="project" value="UniProtKB-SubCell"/>
</dbReference>
<feature type="compositionally biased region" description="Basic and acidic residues" evidence="12">
    <location>
        <begin position="315"/>
        <end position="324"/>
    </location>
</feature>
<sequence length="562" mass="62180">MPGSFEEFNSGPQSPNPYNSMSRGAHPGAVLLSPQSSSSMNISGINSNINNPLLSPQQQPHSISFNDILDQQSFMLDPTTGRSTISSPPLSMAQQQLPHHSSTASLAAGSVQQLISPLLQSPSSRSNIHASFLDTYGIPQQQQQQQSTNDQIRHPQYNSTTTATNFSTDVHQLCSWLSLLNSSQQQNVMDNILPILDEETLQHLALKLSNLPSTTTTNFSQNSSLSPRQVPLLASPVPNRYPQSQQSMNNLDSVFSFAATTKNTNTNTNNNMNNNNNIMMREVNDSTFQHPSVLYPQWSPPPTSSSKPIYDYIKESRQRPKSAEPHLSNINGSNTTSNSNSTSANNIMSMMKSKNFGMMRRSPTNSNTAAKVSINNSDDGSSSSNSASNSNYNLNSNFDTHLHPFKHSSFNNNNSNNNNNNNNTNHYSHRRIRSNTEQHSLLEHSNNPKARATTPLNSSTQDFNSPPSHGNTSSSNNNNSMNTKNLTDPKLLLNISSWLKSLRLHKYSPILENYSWQDLIELDDQTLEEKGVSALGARRKLLKAFAIVKECKEQGVIDKRAY</sequence>
<keyword evidence="15" id="KW-1185">Reference proteome</keyword>
<dbReference type="GeneID" id="96905381"/>
<dbReference type="HOGENOM" id="CLU_595905_0_0_1"/>
<feature type="region of interest" description="Disordered" evidence="12">
    <location>
        <begin position="357"/>
        <end position="427"/>
    </location>
</feature>
<feature type="compositionally biased region" description="Low complexity" evidence="12">
    <location>
        <begin position="373"/>
        <end position="397"/>
    </location>
</feature>
<evidence type="ECO:0000256" key="2">
    <source>
        <dbReference type="ARBA" id="ARBA00004514"/>
    </source>
</evidence>
<gene>
    <name evidence="14" type="primary">NCAS0I00220</name>
    <name evidence="14" type="ordered locus">NCAS_0I00220</name>
</gene>
<comment type="subcellular location">
    <subcellularLocation>
        <location evidence="1">Cytoplasm</location>
        <location evidence="1">P-body</location>
    </subcellularLocation>
    <subcellularLocation>
        <location evidence="2">Cytoplasm</location>
        <location evidence="2">Cytosol</location>
    </subcellularLocation>
</comment>
<dbReference type="FunFam" id="1.10.150.50:FF:000033">
    <property type="entry name" value="Protein vts1, variant"/>
    <property type="match status" value="1"/>
</dbReference>
<dbReference type="Gene3D" id="1.10.150.50">
    <property type="entry name" value="Transcription Factor, Ets-1"/>
    <property type="match status" value="1"/>
</dbReference>
<dbReference type="InterPro" id="IPR013761">
    <property type="entry name" value="SAM/pointed_sf"/>
</dbReference>
<reference evidence="14 15" key="1">
    <citation type="journal article" date="2011" name="Proc. Natl. Acad. Sci. U.S.A.">
        <title>Evolutionary erosion of yeast sex chromosomes by mating-type switching accidents.</title>
        <authorList>
            <person name="Gordon J.L."/>
            <person name="Armisen D."/>
            <person name="Proux-Wera E."/>
            <person name="Oheigeartaigh S.S."/>
            <person name="Byrne K.P."/>
            <person name="Wolfe K.H."/>
        </authorList>
    </citation>
    <scope>NUCLEOTIDE SEQUENCE [LARGE SCALE GENOMIC DNA]</scope>
    <source>
        <strain evidence="15">ATCC 76901 / BCRC 22586 / CBS 4309 / NBRC 1992 / NRRL Y-12630</strain>
    </source>
</reference>
<dbReference type="GO" id="GO:0000166">
    <property type="term" value="F:nucleotide binding"/>
    <property type="evidence" value="ECO:0007669"/>
    <property type="project" value="UniProtKB-KW"/>
</dbReference>
<evidence type="ECO:0000256" key="11">
    <source>
        <dbReference type="ARBA" id="ARBA00073291"/>
    </source>
</evidence>
<dbReference type="Proteomes" id="UP000001640">
    <property type="component" value="Chromosome 9"/>
</dbReference>
<dbReference type="GO" id="GO:0005829">
    <property type="term" value="C:cytosol"/>
    <property type="evidence" value="ECO:0007669"/>
    <property type="project" value="UniProtKB-SubCell"/>
</dbReference>
<comment type="subunit">
    <text evidence="9">Monomer. Binds to RNA.</text>
</comment>
<dbReference type="GO" id="GO:0000289">
    <property type="term" value="P:nuclear-transcribed mRNA poly(A) tail shortening"/>
    <property type="evidence" value="ECO:0007669"/>
    <property type="project" value="TreeGrafter"/>
</dbReference>
<keyword evidence="4" id="KW-0813">Transport</keyword>
<dbReference type="OrthoDB" id="2155283at2759"/>
<comment type="similarity">
    <text evidence="3">Belongs to the VTS1 family.</text>
</comment>
<feature type="compositionally biased region" description="Polar residues" evidence="12">
    <location>
        <begin position="10"/>
        <end position="22"/>
    </location>
</feature>
<feature type="region of interest" description="Disordered" evidence="12">
    <location>
        <begin position="77"/>
        <end position="105"/>
    </location>
</feature>
<organism evidence="14 15">
    <name type="scientific">Naumovozyma castellii</name>
    <name type="common">Yeast</name>
    <name type="synonym">Saccharomyces castellii</name>
    <dbReference type="NCBI Taxonomy" id="27288"/>
    <lineage>
        <taxon>Eukaryota</taxon>
        <taxon>Fungi</taxon>
        <taxon>Dikarya</taxon>
        <taxon>Ascomycota</taxon>
        <taxon>Saccharomycotina</taxon>
        <taxon>Saccharomycetes</taxon>
        <taxon>Saccharomycetales</taxon>
        <taxon>Saccharomycetaceae</taxon>
        <taxon>Naumovozyma</taxon>
    </lineage>
</organism>
<dbReference type="InParanoid" id="G0VJL0"/>
<evidence type="ECO:0000256" key="12">
    <source>
        <dbReference type="SAM" id="MobiDB-lite"/>
    </source>
</evidence>
<evidence type="ECO:0000313" key="15">
    <source>
        <dbReference type="Proteomes" id="UP000001640"/>
    </source>
</evidence>
<feature type="compositionally biased region" description="Low complexity" evidence="12">
    <location>
        <begin position="464"/>
        <end position="485"/>
    </location>
</feature>
<dbReference type="KEGG" id="ncs:NCAS_0I00220"/>
<feature type="region of interest" description="Disordered" evidence="12">
    <location>
        <begin position="1"/>
        <end position="37"/>
    </location>
</feature>
<dbReference type="EMBL" id="HE576760">
    <property type="protein sequence ID" value="CCC71690.1"/>
    <property type="molecule type" value="Genomic_DNA"/>
</dbReference>
<dbReference type="RefSeq" id="XP_003678036.1">
    <property type="nucleotide sequence ID" value="XM_003677988.1"/>
</dbReference>
<dbReference type="OMA" id="QQNTVMD"/>
<dbReference type="GO" id="GO:0003729">
    <property type="term" value="F:mRNA binding"/>
    <property type="evidence" value="ECO:0007669"/>
    <property type="project" value="InterPro"/>
</dbReference>
<dbReference type="GO" id="GO:0015031">
    <property type="term" value="P:protein transport"/>
    <property type="evidence" value="ECO:0007669"/>
    <property type="project" value="UniProtKB-KW"/>
</dbReference>
<dbReference type="InterPro" id="IPR001660">
    <property type="entry name" value="SAM"/>
</dbReference>
<keyword evidence="6" id="KW-0547">Nucleotide-binding</keyword>
<evidence type="ECO:0000259" key="13">
    <source>
        <dbReference type="PROSITE" id="PS50105"/>
    </source>
</evidence>
<feature type="compositionally biased region" description="Low complexity" evidence="12">
    <location>
        <begin position="328"/>
        <end position="345"/>
    </location>
</feature>
<evidence type="ECO:0000256" key="3">
    <source>
        <dbReference type="ARBA" id="ARBA00007325"/>
    </source>
</evidence>
<evidence type="ECO:0000256" key="5">
    <source>
        <dbReference type="ARBA" id="ARBA00022490"/>
    </source>
</evidence>
<feature type="domain" description="SAM" evidence="13">
    <location>
        <begin position="494"/>
        <end position="551"/>
    </location>
</feature>
<dbReference type="SUPFAM" id="SSF47769">
    <property type="entry name" value="SAM/Pointed domain"/>
    <property type="match status" value="1"/>
</dbReference>
<protein>
    <recommendedName>
        <fullName evidence="10">RNA-binding protein VTS1</fullName>
    </recommendedName>
    <alternativeName>
        <fullName evidence="11">RNA-binding protein vts1</fullName>
    </alternativeName>
</protein>
<evidence type="ECO:0000256" key="1">
    <source>
        <dbReference type="ARBA" id="ARBA00004201"/>
    </source>
</evidence>
<name>G0VJL0_NAUCA</name>
<dbReference type="Pfam" id="PF07647">
    <property type="entry name" value="SAM_2"/>
    <property type="match status" value="1"/>
</dbReference>
<feature type="region of interest" description="Disordered" evidence="12">
    <location>
        <begin position="315"/>
        <end position="345"/>
    </location>
</feature>
<dbReference type="SMART" id="SM00454">
    <property type="entry name" value="SAM"/>
    <property type="match status" value="1"/>
</dbReference>
<keyword evidence="5" id="KW-0963">Cytoplasm</keyword>
<evidence type="ECO:0000256" key="6">
    <source>
        <dbReference type="ARBA" id="ARBA00022741"/>
    </source>
</evidence>
<keyword evidence="8" id="KW-0653">Protein transport</keyword>
<evidence type="ECO:0000256" key="7">
    <source>
        <dbReference type="ARBA" id="ARBA00022884"/>
    </source>
</evidence>
<dbReference type="CDD" id="cd09556">
    <property type="entry name" value="SAM_VTS1_fungal"/>
    <property type="match status" value="1"/>
</dbReference>
<evidence type="ECO:0000256" key="4">
    <source>
        <dbReference type="ARBA" id="ARBA00022448"/>
    </source>
</evidence>
<feature type="compositionally biased region" description="Polar residues" evidence="12">
    <location>
        <begin position="446"/>
        <end position="463"/>
    </location>
</feature>
<feature type="compositionally biased region" description="Low complexity" evidence="12">
    <location>
        <begin position="411"/>
        <end position="425"/>
    </location>
</feature>
<evidence type="ECO:0000256" key="9">
    <source>
        <dbReference type="ARBA" id="ARBA00024046"/>
    </source>
</evidence>
<evidence type="ECO:0000313" key="14">
    <source>
        <dbReference type="EMBL" id="CCC71690.1"/>
    </source>
</evidence>
<proteinExistence type="inferred from homology"/>
<dbReference type="PROSITE" id="PS50105">
    <property type="entry name" value="SAM_DOMAIN"/>
    <property type="match status" value="1"/>
</dbReference>
<reference key="2">
    <citation type="submission" date="2011-08" db="EMBL/GenBank/DDBJ databases">
        <title>Genome sequence of Naumovozyma castellii.</title>
        <authorList>
            <person name="Gordon J.L."/>
            <person name="Armisen D."/>
            <person name="Proux-Wera E."/>
            <person name="OhEigeartaigh S.S."/>
            <person name="Byrne K.P."/>
            <person name="Wolfe K.H."/>
        </authorList>
    </citation>
    <scope>NUCLEOTIDE SEQUENCE</scope>
    <source>
        <strain>Type strain:CBS 4309</strain>
    </source>
</reference>
<dbReference type="InterPro" id="IPR050897">
    <property type="entry name" value="SMAUG/VTS1_RNA-bind"/>
</dbReference>
<dbReference type="FunCoup" id="G0VJL0">
    <property type="interactions" value="61"/>
</dbReference>
<dbReference type="PANTHER" id="PTHR12515">
    <property type="entry name" value="STERILE ALPHA MOTIF DOMAIN CONTAINING PROTEIN 4-RELATED"/>
    <property type="match status" value="1"/>
</dbReference>
<accession>G0VJL0</accession>
<dbReference type="AlphaFoldDB" id="G0VJL0"/>